<protein>
    <submittedName>
        <fullName evidence="1">GNAT family N-acetyltransferase</fullName>
    </submittedName>
</protein>
<evidence type="ECO:0000313" key="1">
    <source>
        <dbReference type="EMBL" id="OYV81674.1"/>
    </source>
</evidence>
<sequence length="36" mass="4030">AKLLLDAAMSNTIGQRFYYRQGLLATALRFSVTLPE</sequence>
<dbReference type="Proteomes" id="UP000216779">
    <property type="component" value="Unassembled WGS sequence"/>
</dbReference>
<organism evidence="1 2">
    <name type="scientific">Acidithiobacillus ferrivorans</name>
    <dbReference type="NCBI Taxonomy" id="160808"/>
    <lineage>
        <taxon>Bacteria</taxon>
        <taxon>Pseudomonadati</taxon>
        <taxon>Pseudomonadota</taxon>
        <taxon>Acidithiobacillia</taxon>
        <taxon>Acidithiobacillales</taxon>
        <taxon>Acidithiobacillaceae</taxon>
        <taxon>Acidithiobacillus</taxon>
    </lineage>
</organism>
<reference evidence="1 2" key="1">
    <citation type="submission" date="2017-03" db="EMBL/GenBank/DDBJ databases">
        <title>Lifting the veil on microbial sulfur biogeochemistry in mining wastewaters.</title>
        <authorList>
            <person name="Kantor R.S."/>
            <person name="Colenbrander Nelson T."/>
            <person name="Marshall S."/>
            <person name="Bennett D."/>
            <person name="Apte S."/>
            <person name="Camacho D."/>
            <person name="Thomas B.C."/>
            <person name="Warren L.A."/>
            <person name="Banfield J.F."/>
        </authorList>
    </citation>
    <scope>NUCLEOTIDE SEQUENCE [LARGE SCALE GENOMIC DNA]</scope>
    <source>
        <strain evidence="1">21-59-9</strain>
    </source>
</reference>
<keyword evidence="1" id="KW-0808">Transferase</keyword>
<dbReference type="EMBL" id="NCBC01000116">
    <property type="protein sequence ID" value="OYV81674.1"/>
    <property type="molecule type" value="Genomic_DNA"/>
</dbReference>
<name>A0A257T8G8_9PROT</name>
<gene>
    <name evidence="1" type="ORF">B7Z70_04815</name>
</gene>
<feature type="non-terminal residue" evidence="1">
    <location>
        <position position="1"/>
    </location>
</feature>
<comment type="caution">
    <text evidence="1">The sequence shown here is derived from an EMBL/GenBank/DDBJ whole genome shotgun (WGS) entry which is preliminary data.</text>
</comment>
<evidence type="ECO:0000313" key="2">
    <source>
        <dbReference type="Proteomes" id="UP000216779"/>
    </source>
</evidence>
<dbReference type="AlphaFoldDB" id="A0A257T8G8"/>
<accession>A0A257T8G8</accession>
<proteinExistence type="predicted"/>
<dbReference type="GO" id="GO:0016740">
    <property type="term" value="F:transferase activity"/>
    <property type="evidence" value="ECO:0007669"/>
    <property type="project" value="UniProtKB-KW"/>
</dbReference>